<evidence type="ECO:0000256" key="1">
    <source>
        <dbReference type="SAM" id="Phobius"/>
    </source>
</evidence>
<keyword evidence="1" id="KW-0812">Transmembrane</keyword>
<gene>
    <name evidence="2" type="ORF">ANCCAN_07126</name>
</gene>
<evidence type="ECO:0000313" key="2">
    <source>
        <dbReference type="EMBL" id="RCN46812.1"/>
    </source>
</evidence>
<dbReference type="EMBL" id="JOJR01000072">
    <property type="protein sequence ID" value="RCN46812.1"/>
    <property type="molecule type" value="Genomic_DNA"/>
</dbReference>
<dbReference type="OrthoDB" id="10495129at2759"/>
<feature type="transmembrane region" description="Helical" evidence="1">
    <location>
        <begin position="35"/>
        <end position="57"/>
    </location>
</feature>
<keyword evidence="1" id="KW-0472">Membrane</keyword>
<keyword evidence="1" id="KW-1133">Transmembrane helix</keyword>
<organism evidence="2 3">
    <name type="scientific">Ancylostoma caninum</name>
    <name type="common">Dog hookworm</name>
    <dbReference type="NCBI Taxonomy" id="29170"/>
    <lineage>
        <taxon>Eukaryota</taxon>
        <taxon>Metazoa</taxon>
        <taxon>Ecdysozoa</taxon>
        <taxon>Nematoda</taxon>
        <taxon>Chromadorea</taxon>
        <taxon>Rhabditida</taxon>
        <taxon>Rhabditina</taxon>
        <taxon>Rhabditomorpha</taxon>
        <taxon>Strongyloidea</taxon>
        <taxon>Ancylostomatidae</taxon>
        <taxon>Ancylostomatinae</taxon>
        <taxon>Ancylostoma</taxon>
    </lineage>
</organism>
<reference evidence="2 3" key="1">
    <citation type="submission" date="2014-10" db="EMBL/GenBank/DDBJ databases">
        <title>Draft genome of the hookworm Ancylostoma caninum.</title>
        <authorList>
            <person name="Mitreva M."/>
        </authorList>
    </citation>
    <scope>NUCLEOTIDE SEQUENCE [LARGE SCALE GENOMIC DNA]</scope>
    <source>
        <strain evidence="2 3">Baltimore</strain>
    </source>
</reference>
<dbReference type="AlphaFoldDB" id="A0A368GR08"/>
<comment type="caution">
    <text evidence="2">The sequence shown here is derived from an EMBL/GenBank/DDBJ whole genome shotgun (WGS) entry which is preliminary data.</text>
</comment>
<proteinExistence type="predicted"/>
<feature type="transmembrane region" description="Helical" evidence="1">
    <location>
        <begin position="64"/>
        <end position="82"/>
    </location>
</feature>
<keyword evidence="3" id="KW-1185">Reference proteome</keyword>
<feature type="transmembrane region" description="Helical" evidence="1">
    <location>
        <begin position="88"/>
        <end position="105"/>
    </location>
</feature>
<name>A0A368GR08_ANCCA</name>
<evidence type="ECO:0000313" key="3">
    <source>
        <dbReference type="Proteomes" id="UP000252519"/>
    </source>
</evidence>
<accession>A0A368GR08</accession>
<protein>
    <submittedName>
        <fullName evidence="2">Uncharacterized protein</fullName>
    </submittedName>
</protein>
<dbReference type="Proteomes" id="UP000252519">
    <property type="component" value="Unassembled WGS sequence"/>
</dbReference>
<sequence length="120" mass="13370">MGDSRRKRDVWRDCEAYSNSVGPRMEAGHESEYCMFYLCFSIIIALLPGLFAGNVAIGFNAQTITTTILLIVAICGAVGSLFRMSTPMLVLAITAVCTFFSDVYLKIKLNLKDEMQTKKR</sequence>